<dbReference type="Gene3D" id="1.25.40.10">
    <property type="entry name" value="Tetratricopeptide repeat domain"/>
    <property type="match status" value="1"/>
</dbReference>
<reference evidence="2" key="1">
    <citation type="submission" date="2022-07" db="EMBL/GenBank/DDBJ databases">
        <authorList>
            <person name="Li W.-J."/>
            <person name="Deng Q.-Q."/>
        </authorList>
    </citation>
    <scope>NUCLEOTIDE SEQUENCE</scope>
    <source>
        <strain evidence="2">SYSU M60031</strain>
    </source>
</reference>
<sequence>MEYEQRLIDKTYYTGMLGTAALPPGQQLGAMAATCNAEELPYIRFAQGELYFSFGDYEAAIYKWEQVQNHLRPWAQKNMGDAYMELELLRDAEQMYQSIQTKSEALAIEIALQLFELYTQQDRTADAFQVIEQAVRLSPDYPGLTALARHFYEQQEDWHRAVLLAVDELVRTEQELWVQALQQYARSKYTLSWKPAMFAEALAAAYRSNAVLFQDLTAALWDGYRNSSFYKAWLQTIQDVLYSAEVRACRDWTTLLPLFEQTFDELLTGLCTVQELKPLVPVYLENWLFAARQTSCLHRAAAAVVAWSELFPFTLPAKLMEAAQQLLREDADAGEAVLLEQVFCILQQIQDWADRNQFSAKAGLRWQLHYLQKQELHIALAGEASWSALQELLGHRLTADMLSHCTTVCTEHDHTRIQLIEPDAIRDISAAELLEVPGHALVEMTMPSRFLQQHNLSIIASSNWWQEEEKWNSCLSLADCVLFPIDAAAGVSRETAASLRYICTYAGLPVLVLLYGTAAVTEDELARQLQLIQTIVPEELLCMQESRDLKRQIGEAADRLQPDNRQVRSRSLLPVVRKTLYALAEELRERERMMNASIKTNGDLLLSMGEMENELAVCERGQLQALRASLEQIRDAVKRDAKKRLPALLRGCANLLQPDSDFRSVHMMLNEAMNERVQLYITQTAAGKLQMQMQNWIEEQRQRMREQTSILRGLRKTIQNLCGEDCLNLETYIGIFSRWEQEASRLPYEVQAEHINILLRSTPGQLLLKGAGKLLGGRQGNALLYSQYKKYIEGEDYEAVVEQAIAALLQPFEQFARMAEEQLEQYFRDPIGVLKRMNEETHLRLQESRQAYGDMKAKPELYEEPLLLFEVRLRQYEMLCNSYRSRMQAQ</sequence>
<evidence type="ECO:0000313" key="3">
    <source>
        <dbReference type="Proteomes" id="UP001156102"/>
    </source>
</evidence>
<evidence type="ECO:0000313" key="2">
    <source>
        <dbReference type="EMBL" id="MCP8970766.1"/>
    </source>
</evidence>
<dbReference type="AlphaFoldDB" id="A0AA42BRW5"/>
<dbReference type="Proteomes" id="UP001156102">
    <property type="component" value="Unassembled WGS sequence"/>
</dbReference>
<proteinExistence type="predicted"/>
<comment type="caution">
    <text evidence="2">The sequence shown here is derived from an EMBL/GenBank/DDBJ whole genome shotgun (WGS) entry which is preliminary data.</text>
</comment>
<keyword evidence="1" id="KW-0802">TPR repeat</keyword>
<gene>
    <name evidence="2" type="ORF">NK662_19805</name>
</gene>
<name>A0AA42BRW5_9BACI</name>
<evidence type="ECO:0000256" key="1">
    <source>
        <dbReference type="PROSITE-ProRule" id="PRU00339"/>
    </source>
</evidence>
<protein>
    <recommendedName>
        <fullName evidence="4">GTP-binding protein</fullName>
    </recommendedName>
</protein>
<dbReference type="InterPro" id="IPR019734">
    <property type="entry name" value="TPR_rpt"/>
</dbReference>
<feature type="repeat" description="TPR" evidence="1">
    <location>
        <begin position="108"/>
        <end position="141"/>
    </location>
</feature>
<dbReference type="SUPFAM" id="SSF48452">
    <property type="entry name" value="TPR-like"/>
    <property type="match status" value="1"/>
</dbReference>
<dbReference type="InterPro" id="IPR011990">
    <property type="entry name" value="TPR-like_helical_dom_sf"/>
</dbReference>
<dbReference type="EMBL" id="JANCLT010000014">
    <property type="protein sequence ID" value="MCP8970766.1"/>
    <property type="molecule type" value="Genomic_DNA"/>
</dbReference>
<dbReference type="PROSITE" id="PS50005">
    <property type="entry name" value="TPR"/>
    <property type="match status" value="1"/>
</dbReference>
<dbReference type="RefSeq" id="WP_254760689.1">
    <property type="nucleotide sequence ID" value="NZ_JANCLT010000014.1"/>
</dbReference>
<organism evidence="2 3">
    <name type="scientific">Ectobacillus ponti</name>
    <dbReference type="NCBI Taxonomy" id="2961894"/>
    <lineage>
        <taxon>Bacteria</taxon>
        <taxon>Bacillati</taxon>
        <taxon>Bacillota</taxon>
        <taxon>Bacilli</taxon>
        <taxon>Bacillales</taxon>
        <taxon>Bacillaceae</taxon>
        <taxon>Ectobacillus</taxon>
    </lineage>
</organism>
<accession>A0AA42BRW5</accession>
<evidence type="ECO:0008006" key="4">
    <source>
        <dbReference type="Google" id="ProtNLM"/>
    </source>
</evidence>
<keyword evidence="3" id="KW-1185">Reference proteome</keyword>